<proteinExistence type="predicted"/>
<comment type="caution">
    <text evidence="1">The sequence shown here is derived from an EMBL/GenBank/DDBJ whole genome shotgun (WGS) entry which is preliminary data.</text>
</comment>
<dbReference type="EMBL" id="AMFJ01034216">
    <property type="protein sequence ID" value="EKD29913.1"/>
    <property type="molecule type" value="Genomic_DNA"/>
</dbReference>
<protein>
    <submittedName>
        <fullName evidence="1">Uncharacterized protein</fullName>
    </submittedName>
</protein>
<organism evidence="1">
    <name type="scientific">uncultured bacterium</name>
    <name type="common">gcode 4</name>
    <dbReference type="NCBI Taxonomy" id="1234023"/>
    <lineage>
        <taxon>Bacteria</taxon>
        <taxon>environmental samples</taxon>
    </lineage>
</organism>
<reference evidence="1" key="1">
    <citation type="journal article" date="2012" name="Science">
        <title>Fermentation, hydrogen, and sulfur metabolism in multiple uncultivated bacterial phyla.</title>
        <authorList>
            <person name="Wrighton K.C."/>
            <person name="Thomas B.C."/>
            <person name="Sharon I."/>
            <person name="Miller C.S."/>
            <person name="Castelle C.J."/>
            <person name="VerBerkmoes N.C."/>
            <person name="Wilkins M.J."/>
            <person name="Hettich R.L."/>
            <person name="Lipton M.S."/>
            <person name="Williams K.H."/>
            <person name="Long P.E."/>
            <person name="Banfield J.F."/>
        </authorList>
    </citation>
    <scope>NUCLEOTIDE SEQUENCE [LARGE SCALE GENOMIC DNA]</scope>
</reference>
<evidence type="ECO:0000313" key="1">
    <source>
        <dbReference type="EMBL" id="EKD29913.1"/>
    </source>
</evidence>
<gene>
    <name evidence="1" type="ORF">ACD_78C00216G0007</name>
</gene>
<feature type="non-terminal residue" evidence="1">
    <location>
        <position position="31"/>
    </location>
</feature>
<sequence>MISKKTPTFAGVFSLRAKKIPTVWEFRLLCA</sequence>
<dbReference type="AlphaFoldDB" id="K1YC65"/>
<accession>K1YC65</accession>
<name>K1YC65_9BACT</name>